<name>A0A8S1HWE6_9PELO</name>
<keyword evidence="4" id="KW-0732">Signal</keyword>
<dbReference type="PANTHER" id="PTHR10877">
    <property type="entry name" value="POLYCYSTIN FAMILY MEMBER"/>
    <property type="match status" value="1"/>
</dbReference>
<evidence type="ECO:0000256" key="4">
    <source>
        <dbReference type="ARBA" id="ARBA00022729"/>
    </source>
</evidence>
<dbReference type="InterPro" id="IPR046791">
    <property type="entry name" value="Polycystin_dom"/>
</dbReference>
<dbReference type="InterPro" id="IPR000203">
    <property type="entry name" value="GPS"/>
</dbReference>
<dbReference type="FunFam" id="2.60.60.20:FF:000027">
    <property type="entry name" value="Protein CBR-LOV-1"/>
    <property type="match status" value="1"/>
</dbReference>
<reference evidence="13" key="1">
    <citation type="submission" date="2020-10" db="EMBL/GenBank/DDBJ databases">
        <authorList>
            <person name="Kikuchi T."/>
        </authorList>
    </citation>
    <scope>NUCLEOTIDE SEQUENCE</scope>
    <source>
        <strain evidence="13">NKZ352</strain>
    </source>
</reference>
<protein>
    <recommendedName>
        <fullName evidence="12">PLAT domain-containing protein</fullName>
    </recommendedName>
</protein>
<feature type="transmembrane region" description="Helical" evidence="11">
    <location>
        <begin position="1255"/>
        <end position="1278"/>
    </location>
</feature>
<evidence type="ECO:0000313" key="13">
    <source>
        <dbReference type="EMBL" id="CAD6198634.1"/>
    </source>
</evidence>
<feature type="transmembrane region" description="Helical" evidence="11">
    <location>
        <begin position="1989"/>
        <end position="2007"/>
    </location>
</feature>
<evidence type="ECO:0000256" key="1">
    <source>
        <dbReference type="ARBA" id="ARBA00004141"/>
    </source>
</evidence>
<dbReference type="SMART" id="SM00303">
    <property type="entry name" value="GPS"/>
    <property type="match status" value="1"/>
</dbReference>
<evidence type="ECO:0000313" key="14">
    <source>
        <dbReference type="Proteomes" id="UP000835052"/>
    </source>
</evidence>
<dbReference type="Gene3D" id="2.60.60.20">
    <property type="entry name" value="PLAT/LH2 domain"/>
    <property type="match status" value="1"/>
</dbReference>
<dbReference type="PRINTS" id="PR01433">
    <property type="entry name" value="POLYCYSTIN2"/>
</dbReference>
<dbReference type="InterPro" id="IPR013122">
    <property type="entry name" value="PKD1_2_channel"/>
</dbReference>
<evidence type="ECO:0000259" key="12">
    <source>
        <dbReference type="PROSITE" id="PS50095"/>
    </source>
</evidence>
<feature type="region of interest" description="Disordered" evidence="10">
    <location>
        <begin position="86"/>
        <end position="118"/>
    </location>
</feature>
<feature type="domain" description="PLAT" evidence="12">
    <location>
        <begin position="1284"/>
        <end position="1405"/>
    </location>
</feature>
<accession>A0A8S1HWE6</accession>
<dbReference type="PROSITE" id="PS50095">
    <property type="entry name" value="PLAT"/>
    <property type="match status" value="1"/>
</dbReference>
<dbReference type="InterPro" id="IPR001024">
    <property type="entry name" value="PLAT/LH2_dom"/>
</dbReference>
<evidence type="ECO:0000256" key="2">
    <source>
        <dbReference type="ARBA" id="ARBA00007200"/>
    </source>
</evidence>
<sequence>MTPASTTSFSKTPTSETPTSTDPSLSTSSTVTSLETSATIISTPNTVTAVTTTLSSSSSSSFSTAATITEGTANASEKSTNFVTIVTPDLPSTTNPIESSTKMPSTTSLSEQTENTATGETKATDIPYDFELSIRSWEMTVSWAENFSINATPNKNLFKNMSYTCRQPPAEFLPASESTCFQKDGVKVSWMSDVQPTEARLLFVSPGLFEINITVKNPNTPETASHVLTVTVLGTSTTSTNATKEAPTTKKATESTASGAKNTEFETTNFPTGTSKKSGASLSSTSTKFSTRGGSTNFSNQVSNASITEKARPTPTKLITLATMPPLTAEEEAAIEKQKEDLKNSLANILNSSSSYPPISNGSSLVQSISSLPPQELVDVAQSLLSNQLDIAGMSNVEVLTMLKDNIAKTNSQLADQVTKVIEQLSKVNMTSPQSMNSVLSVLDSALQGCMVYSIGVTSTGDVNGQYVVIYGSIQASGYTVVTPRSMMTVYGNTIYVTGDTRGAYVQQDGDDVMVTMDDKMMTLAGTFDTRSVSVEAGTFEMTTLIDDNAVARLEGVAETAGETDVYPSTFATAWNISYDQFGAKQQSQVNVSVNNWIKVTRATLSLIVDSKTIALLQATKSTAALKLDIDVVFDSTSFKITLGEGKAKFIQVTNSSAILSYDNCTASVTPGDPDAEDIKMYLVEPYVIENIDLSVFQDQSQGTVDLPLKAAGNDPMGLVIAYPVRHRVFVFAQNALLFTRRFKRDFHLWTFMEFSENQKMLITGGVVFRNGTNGFVIKYGKVSTQGEITGTQLAITPQSLMNQKSQKMIGDILNNTQQYLQNNGMEMTDEQLDEAATTLLDISTSLTSSVMAALNNPLSSDLLANLQYEQANYDDIFNVLPPAGGRIRYVEEYSPDEWAAEATRIAQQSIAKKLAAQMASTLDTLENVLAARAVASGNIPYVYAQNSSGTGMYIEIDYPSSLFSRTQRCSEWLVQFPSSSSKLNSPKITDVSPIQLGLVCYDSNPYAYVDNFKLLISSGALEAHLKDLNQNIIEIENATEPITFEGKGLDERTESTQIVASDLNSYQILDLHTFQTTSWNSSLQLEIVPSLYLFDVDMPHPVLFLAFQRLPGPLPQDHDVRFQLKRANEISTIFVPAEQLLNQTSLFYFGVGSRTDTVNESLANYGTVDDSQWTFKRKIDFDYEIRAYTKGCYYYLSTADRFDNEGLSPMYLAGDQIVKCSTNHLTLFSVGVFAPEIPADFKYEYIQQKLPKNVGVVVCVMFCIFLYMSGMLCAVIFETRDESKGRLRFLKDNYPADGYMYILAVETGYRMFATTDSQSDQDEEWGQPFTWGTTSRFLMTTALPLGDLTYIRLWIEEAGSEHRESWFCNRIIVKDLQTKQVSIFPVNNWLGTTNGDGQTERLSQVQKKQKFLDEAMSPHILAQTIAWCAAFTGGGMLWRSRVQRYDYICNIFAALIILCIINLVIVKMEKFENNVFYAQTLFGFSFAVKDIIVGVVLGFVLTSLASIHVWIRANCRSNEEQRLLKFYKARHTGSPKTGTLPWGLGLISQSVSMMIGFFGILFVISAGMRLSEDPSQAFLRRFIFMLFAWILLFEPLKGMIVAAIMIKRNKGYKICTNLEELLLNVQPPDTFQRTTSGHTEKGVGKTIADILKLRDTDDRRMRDEQLFETVRDVICLFASLFILIGLTFFCRDRQGYYYQKQVRNLLNVDMDEYGDGSFMAITKPSDFWDWAEKDLTKALRASWYDEKPAYNMRGFLNDKVSRAMGIGTIRQVRTKPDACEIAPEFADYFNSCEKDFSSKTEEKTLQMQPGWTKFEGNENDTRDEYTYKTQENLMTGTIQGSVGRYGGGGYTVSLGGTGSQLAASFQQLKDENWIDENTRAVIVEFSVYNAQVNYFAVVQLLIERPSEGFIYPTGWIETVRLIKSEGSSGNIVVTFEFLYVVFALFTFIKEVLFFVYSRYKVLSTASKKKSVLGFLENLIITNCSPWQVMDLLIGILALTSVIAYWLRQIYTNEAVEMFLATNGNSYINLSKQRDTELTFNYCLAGVVFFVSCKMIRILRFNRRIGVLADTLDNACSDMLSFGVAFVVICVSFNCTLYHLLWDKLDGYKSVVTTFETTLAGMLGKFVIADLFTISKLGSVVFVIFMFGATTILLNIYVMIIMYEFEQIIRKIGMNEAKDNPPKFIPDSMKDFRNINKLLAKMNMLHHRVMTMRDLADLNIGLLDKKTFDSDYDILRAFHS</sequence>
<feature type="transmembrane region" description="Helical" evidence="11">
    <location>
        <begin position="1487"/>
        <end position="1512"/>
    </location>
</feature>
<dbReference type="GO" id="GO:0005509">
    <property type="term" value="F:calcium ion binding"/>
    <property type="evidence" value="ECO:0007669"/>
    <property type="project" value="InterPro"/>
</dbReference>
<feature type="disulfide bond" evidence="8">
    <location>
        <begin position="1780"/>
        <end position="1793"/>
    </location>
</feature>
<evidence type="ECO:0000256" key="9">
    <source>
        <dbReference type="PROSITE-ProRule" id="PRU00152"/>
    </source>
</evidence>
<evidence type="ECO:0000256" key="10">
    <source>
        <dbReference type="SAM" id="MobiDB-lite"/>
    </source>
</evidence>
<keyword evidence="3 11" id="KW-0812">Transmembrane</keyword>
<organism evidence="13 14">
    <name type="scientific">Caenorhabditis auriculariae</name>
    <dbReference type="NCBI Taxonomy" id="2777116"/>
    <lineage>
        <taxon>Eukaryota</taxon>
        <taxon>Metazoa</taxon>
        <taxon>Ecdysozoa</taxon>
        <taxon>Nematoda</taxon>
        <taxon>Chromadorea</taxon>
        <taxon>Rhabditida</taxon>
        <taxon>Rhabditina</taxon>
        <taxon>Rhabditomorpha</taxon>
        <taxon>Rhabditoidea</taxon>
        <taxon>Rhabditidae</taxon>
        <taxon>Peloderinae</taxon>
        <taxon>Caenorhabditis</taxon>
    </lineage>
</organism>
<dbReference type="Pfam" id="PF01477">
    <property type="entry name" value="PLAT"/>
    <property type="match status" value="1"/>
</dbReference>
<dbReference type="PANTHER" id="PTHR10877:SF194">
    <property type="entry name" value="LOCATION OF VULVA DEFECTIVE 1"/>
    <property type="match status" value="1"/>
</dbReference>
<keyword evidence="7" id="KW-0325">Glycoprotein</keyword>
<dbReference type="Proteomes" id="UP000835052">
    <property type="component" value="Unassembled WGS sequence"/>
</dbReference>
<dbReference type="GO" id="GO:0050982">
    <property type="term" value="P:detection of mechanical stimulus"/>
    <property type="evidence" value="ECO:0007669"/>
    <property type="project" value="TreeGrafter"/>
</dbReference>
<dbReference type="InterPro" id="IPR051223">
    <property type="entry name" value="Polycystin"/>
</dbReference>
<keyword evidence="14" id="KW-1185">Reference proteome</keyword>
<dbReference type="InterPro" id="IPR003915">
    <property type="entry name" value="PKD_2"/>
</dbReference>
<comment type="subcellular location">
    <subcellularLocation>
        <location evidence="1">Membrane</location>
        <topology evidence="1">Multi-pass membrane protein</topology>
    </subcellularLocation>
</comment>
<dbReference type="EMBL" id="CAJGYM010000132">
    <property type="protein sequence ID" value="CAD6198634.1"/>
    <property type="molecule type" value="Genomic_DNA"/>
</dbReference>
<feature type="compositionally biased region" description="Polar residues" evidence="10">
    <location>
        <begin position="292"/>
        <end position="307"/>
    </location>
</feature>
<feature type="compositionally biased region" description="Low complexity" evidence="10">
    <location>
        <begin position="272"/>
        <end position="291"/>
    </location>
</feature>
<feature type="region of interest" description="Disordered" evidence="10">
    <location>
        <begin position="1"/>
        <end position="30"/>
    </location>
</feature>
<gene>
    <name evidence="13" type="ORF">CAUJ_LOCUS14540</name>
</gene>
<dbReference type="OrthoDB" id="444119at2759"/>
<comment type="caution">
    <text evidence="9">Lacks conserved residue(s) required for the propagation of feature annotation.</text>
</comment>
<dbReference type="GO" id="GO:0016020">
    <property type="term" value="C:membrane"/>
    <property type="evidence" value="ECO:0007669"/>
    <property type="project" value="UniProtKB-SubCell"/>
</dbReference>
<keyword evidence="5 11" id="KW-1133">Transmembrane helix</keyword>
<dbReference type="SMART" id="SM00308">
    <property type="entry name" value="LH2"/>
    <property type="match status" value="1"/>
</dbReference>
<dbReference type="GO" id="GO:0005262">
    <property type="term" value="F:calcium channel activity"/>
    <property type="evidence" value="ECO:0007669"/>
    <property type="project" value="TreeGrafter"/>
</dbReference>
<evidence type="ECO:0000256" key="8">
    <source>
        <dbReference type="PIRSR" id="PIRSR603915-2"/>
    </source>
</evidence>
<comment type="similarity">
    <text evidence="2">Belongs to the polycystin family.</text>
</comment>
<feature type="transmembrane region" description="Helical" evidence="11">
    <location>
        <begin position="2039"/>
        <end position="2059"/>
    </location>
</feature>
<proteinExistence type="inferred from homology"/>
<evidence type="ECO:0000256" key="5">
    <source>
        <dbReference type="ARBA" id="ARBA00022989"/>
    </source>
</evidence>
<evidence type="ECO:0000256" key="6">
    <source>
        <dbReference type="ARBA" id="ARBA00023136"/>
    </source>
</evidence>
<feature type="transmembrane region" description="Helical" evidence="11">
    <location>
        <begin position="2140"/>
        <end position="2163"/>
    </location>
</feature>
<evidence type="ECO:0000256" key="3">
    <source>
        <dbReference type="ARBA" id="ARBA00022692"/>
    </source>
</evidence>
<dbReference type="Pfam" id="PF08016">
    <property type="entry name" value="PKD_channel"/>
    <property type="match status" value="1"/>
</dbReference>
<feature type="transmembrane region" description="Helical" evidence="11">
    <location>
        <begin position="1670"/>
        <end position="1690"/>
    </location>
</feature>
<feature type="region of interest" description="Disordered" evidence="10">
    <location>
        <begin position="238"/>
        <end position="310"/>
    </location>
</feature>
<evidence type="ECO:0000256" key="11">
    <source>
        <dbReference type="SAM" id="Phobius"/>
    </source>
</evidence>
<dbReference type="SUPFAM" id="SSF49723">
    <property type="entry name" value="Lipase/lipooxygenase domain (PLAT/LH2 domain)"/>
    <property type="match status" value="1"/>
</dbReference>
<comment type="caution">
    <text evidence="13">The sequence shown here is derived from an EMBL/GenBank/DDBJ whole genome shotgun (WGS) entry which is preliminary data.</text>
</comment>
<feature type="transmembrane region" description="Helical" evidence="11">
    <location>
        <begin position="1583"/>
        <end position="1607"/>
    </location>
</feature>
<feature type="transmembrane region" description="Helical" evidence="11">
    <location>
        <begin position="1938"/>
        <end position="1960"/>
    </location>
</feature>
<dbReference type="InterPro" id="IPR036392">
    <property type="entry name" value="PLAT/LH2_dom_sf"/>
</dbReference>
<feature type="transmembrane region" description="Helical" evidence="11">
    <location>
        <begin position="1552"/>
        <end position="1571"/>
    </location>
</feature>
<dbReference type="Pfam" id="PF20519">
    <property type="entry name" value="Polycystin_dom"/>
    <property type="match status" value="1"/>
</dbReference>
<feature type="transmembrane region" description="Helical" evidence="11">
    <location>
        <begin position="1448"/>
        <end position="1467"/>
    </location>
</feature>
<evidence type="ECO:0000256" key="7">
    <source>
        <dbReference type="ARBA" id="ARBA00023180"/>
    </source>
</evidence>
<keyword evidence="6 11" id="KW-0472">Membrane</keyword>
<feature type="transmembrane region" description="Helical" evidence="11">
    <location>
        <begin position="2080"/>
        <end position="2101"/>
    </location>
</feature>